<dbReference type="InterPro" id="IPR002509">
    <property type="entry name" value="NODB_dom"/>
</dbReference>
<dbReference type="SUPFAM" id="SSF88713">
    <property type="entry name" value="Glycoside hydrolase/deacetylase"/>
    <property type="match status" value="1"/>
</dbReference>
<reference evidence="4" key="1">
    <citation type="submission" date="2021-04" db="EMBL/GenBank/DDBJ databases">
        <title>A novel Synergistetes isolate from a pyrite-forming mixed culture.</title>
        <authorList>
            <person name="Bunk B."/>
            <person name="Sproer C."/>
            <person name="Spring S."/>
            <person name="Pester M."/>
        </authorList>
    </citation>
    <scope>NUCLEOTIDE SEQUENCE [LARGE SCALE GENOMIC DNA]</scope>
    <source>
        <strain evidence="4">J.5.4.2-T.3.5.2</strain>
    </source>
</reference>
<protein>
    <submittedName>
        <fullName evidence="3">4-deoxy-4-formamido-L-arabinose-phosphoundecaprenol deformylase</fullName>
        <ecNumber evidence="3">3.5.1.n3</ecNumber>
    </submittedName>
</protein>
<name>A0A9Q7A6A1_9BACT</name>
<dbReference type="KEGG" id="aram:KAR29_10450"/>
<dbReference type="EMBL" id="CP072943">
    <property type="protein sequence ID" value="QTX31756.1"/>
    <property type="molecule type" value="Genomic_DNA"/>
</dbReference>
<dbReference type="Proteomes" id="UP000671879">
    <property type="component" value="Chromosome"/>
</dbReference>
<evidence type="ECO:0000313" key="3">
    <source>
        <dbReference type="EMBL" id="QTX31756.1"/>
    </source>
</evidence>
<proteinExistence type="predicted"/>
<dbReference type="AlphaFoldDB" id="A0A9Q7A6A1"/>
<dbReference type="InterPro" id="IPR011330">
    <property type="entry name" value="Glyco_hydro/deAcase_b/a-brl"/>
</dbReference>
<dbReference type="RefSeq" id="WP_274372937.1">
    <property type="nucleotide sequence ID" value="NZ_CP072943.1"/>
</dbReference>
<feature type="region of interest" description="Disordered" evidence="1">
    <location>
        <begin position="275"/>
        <end position="296"/>
    </location>
</feature>
<evidence type="ECO:0000259" key="2">
    <source>
        <dbReference type="PROSITE" id="PS51677"/>
    </source>
</evidence>
<gene>
    <name evidence="3" type="ORF">KAR29_10450</name>
</gene>
<dbReference type="PANTHER" id="PTHR47561">
    <property type="entry name" value="POLYSACCHARIDE DEACETYLASE FAMILY PROTEIN (AFU_ORTHOLOGUE AFUA_6G05030)"/>
    <property type="match status" value="1"/>
</dbReference>
<evidence type="ECO:0000256" key="1">
    <source>
        <dbReference type="SAM" id="MobiDB-lite"/>
    </source>
</evidence>
<dbReference type="PANTHER" id="PTHR47561:SF1">
    <property type="entry name" value="POLYSACCHARIDE DEACETYLASE FAMILY PROTEIN (AFU_ORTHOLOGUE AFUA_6G05030)"/>
    <property type="match status" value="1"/>
</dbReference>
<dbReference type="PROSITE" id="PS51677">
    <property type="entry name" value="NODB"/>
    <property type="match status" value="1"/>
</dbReference>
<accession>A0A9Q7A6A1</accession>
<dbReference type="Pfam" id="PF01522">
    <property type="entry name" value="Polysacc_deac_1"/>
    <property type="match status" value="1"/>
</dbReference>
<dbReference type="GO" id="GO:0016810">
    <property type="term" value="F:hydrolase activity, acting on carbon-nitrogen (but not peptide) bonds"/>
    <property type="evidence" value="ECO:0007669"/>
    <property type="project" value="InterPro"/>
</dbReference>
<sequence>MTVLGLKVDVDTLRGYREGVPRLLDLFAQRKVRATFFFSFGPDNSGKAIRRIFRPGFLSKMGRTGPVSTYGLRTLLYGTLLPAPLIVASDPAIVRRAEDEGHECAIHSWDHVKWQDELDRLDESVIEEDFLKALDLYEKILGHLPRACAAPGWQVTAESLRVQDRMGLDYCSDVRGEAPFLPALNGEVFRTLQIPTTTATMDELLGLGDVDDVNFNDRLFRAMRRKVNVHTVHAEMEGMSKRPLLDQLLRRCRDEEMDVVPLATLAAEIDRKKTPRRDVRRGVLPGRSGTVAVEGS</sequence>
<feature type="domain" description="NodB homology" evidence="2">
    <location>
        <begin position="2"/>
        <end position="260"/>
    </location>
</feature>
<dbReference type="EC" id="3.5.1.n3" evidence="3"/>
<dbReference type="GO" id="GO:0005975">
    <property type="term" value="P:carbohydrate metabolic process"/>
    <property type="evidence" value="ECO:0007669"/>
    <property type="project" value="InterPro"/>
</dbReference>
<keyword evidence="3" id="KW-0378">Hydrolase</keyword>
<evidence type="ECO:0000313" key="4">
    <source>
        <dbReference type="Proteomes" id="UP000671879"/>
    </source>
</evidence>
<keyword evidence="4" id="KW-1185">Reference proteome</keyword>
<dbReference type="Gene3D" id="3.20.20.370">
    <property type="entry name" value="Glycoside hydrolase/deacetylase"/>
    <property type="match status" value="1"/>
</dbReference>
<organism evidence="3 4">
    <name type="scientific">Aminithiophilus ramosus</name>
    <dbReference type="NCBI Taxonomy" id="3029084"/>
    <lineage>
        <taxon>Bacteria</taxon>
        <taxon>Thermotogati</taxon>
        <taxon>Synergistota</taxon>
        <taxon>Synergistia</taxon>
        <taxon>Synergistales</taxon>
        <taxon>Aminithiophilaceae</taxon>
        <taxon>Aminithiophilus</taxon>
    </lineage>
</organism>